<feature type="region of interest" description="Disordered" evidence="1">
    <location>
        <begin position="1"/>
        <end position="34"/>
    </location>
</feature>
<feature type="region of interest" description="Disordered" evidence="1">
    <location>
        <begin position="203"/>
        <end position="406"/>
    </location>
</feature>
<evidence type="ECO:0000313" key="2">
    <source>
        <dbReference type="EMBL" id="KAF1970255.1"/>
    </source>
</evidence>
<feature type="compositionally biased region" description="Polar residues" evidence="1">
    <location>
        <begin position="340"/>
        <end position="350"/>
    </location>
</feature>
<sequence length="406" mass="45295">MVLQDIEAPPDSFTDNPYPSDNDAYTSSASPDKKIDASTLPQPIPVLGPLLGFSQRAIKFKVDSTLTFAERKLHRPLTYEESYALSTHLYKLEQTKSYLTAIGAGFGGYRWYTTWEQCRYPLYKPKPEDINPNKFLFFKGPAANAARHSWRLFCYTFVAAELGKLVGQIIAQPNAAQAASNDPRLKDFADALKTSISSENARISNRTARSSSDERRAAWEEAARARNAERSTPGAPAQVPWNVRKPTSADDDMSPTAGNEPWSSSSDSSWGNETLPSDAPPNAEAQRQPSNPYSRPSRSSRRDDDNDASPTGGMFQDEVQSQSKPGESAWERLRRGGAPTQGSSSSTNGRQPPYQEQKGGSTQGDSFNFVDSDDERRQEKERAQREFDARIEQERRGKDFNQERSW</sequence>
<evidence type="ECO:0000256" key="1">
    <source>
        <dbReference type="SAM" id="MobiDB-lite"/>
    </source>
</evidence>
<proteinExistence type="predicted"/>
<name>A0A6A5UZL2_9PLEO</name>
<feature type="compositionally biased region" description="Basic and acidic residues" evidence="1">
    <location>
        <begin position="211"/>
        <end position="229"/>
    </location>
</feature>
<keyword evidence="3" id="KW-1185">Reference proteome</keyword>
<feature type="compositionally biased region" description="Polar residues" evidence="1">
    <location>
        <begin position="13"/>
        <end position="30"/>
    </location>
</feature>
<evidence type="ECO:0000313" key="3">
    <source>
        <dbReference type="Proteomes" id="UP000800036"/>
    </source>
</evidence>
<protein>
    <submittedName>
        <fullName evidence="2">Uncharacterized protein</fullName>
    </submittedName>
</protein>
<dbReference type="Proteomes" id="UP000800036">
    <property type="component" value="Unassembled WGS sequence"/>
</dbReference>
<feature type="compositionally biased region" description="Basic and acidic residues" evidence="1">
    <location>
        <begin position="374"/>
        <end position="406"/>
    </location>
</feature>
<dbReference type="EMBL" id="ML976702">
    <property type="protein sequence ID" value="KAF1970255.1"/>
    <property type="molecule type" value="Genomic_DNA"/>
</dbReference>
<reference evidence="2" key="1">
    <citation type="journal article" date="2020" name="Stud. Mycol.">
        <title>101 Dothideomycetes genomes: a test case for predicting lifestyles and emergence of pathogens.</title>
        <authorList>
            <person name="Haridas S."/>
            <person name="Albert R."/>
            <person name="Binder M."/>
            <person name="Bloem J."/>
            <person name="Labutti K."/>
            <person name="Salamov A."/>
            <person name="Andreopoulos B."/>
            <person name="Baker S."/>
            <person name="Barry K."/>
            <person name="Bills G."/>
            <person name="Bluhm B."/>
            <person name="Cannon C."/>
            <person name="Castanera R."/>
            <person name="Culley D."/>
            <person name="Daum C."/>
            <person name="Ezra D."/>
            <person name="Gonzalez J."/>
            <person name="Henrissat B."/>
            <person name="Kuo A."/>
            <person name="Liang C."/>
            <person name="Lipzen A."/>
            <person name="Lutzoni F."/>
            <person name="Magnuson J."/>
            <person name="Mondo S."/>
            <person name="Nolan M."/>
            <person name="Ohm R."/>
            <person name="Pangilinan J."/>
            <person name="Park H.-J."/>
            <person name="Ramirez L."/>
            <person name="Alfaro M."/>
            <person name="Sun H."/>
            <person name="Tritt A."/>
            <person name="Yoshinaga Y."/>
            <person name="Zwiers L.-H."/>
            <person name="Turgeon B."/>
            <person name="Goodwin S."/>
            <person name="Spatafora J."/>
            <person name="Crous P."/>
            <person name="Grigoriev I."/>
        </authorList>
    </citation>
    <scope>NUCLEOTIDE SEQUENCE</scope>
    <source>
        <strain evidence="2">CBS 107.79</strain>
    </source>
</reference>
<organism evidence="2 3">
    <name type="scientific">Bimuria novae-zelandiae CBS 107.79</name>
    <dbReference type="NCBI Taxonomy" id="1447943"/>
    <lineage>
        <taxon>Eukaryota</taxon>
        <taxon>Fungi</taxon>
        <taxon>Dikarya</taxon>
        <taxon>Ascomycota</taxon>
        <taxon>Pezizomycotina</taxon>
        <taxon>Dothideomycetes</taxon>
        <taxon>Pleosporomycetidae</taxon>
        <taxon>Pleosporales</taxon>
        <taxon>Massarineae</taxon>
        <taxon>Didymosphaeriaceae</taxon>
        <taxon>Bimuria</taxon>
    </lineage>
</organism>
<dbReference type="OrthoDB" id="4204700at2759"/>
<dbReference type="AlphaFoldDB" id="A0A6A5UZL2"/>
<accession>A0A6A5UZL2</accession>
<gene>
    <name evidence="2" type="ORF">BU23DRAFT_213408</name>
</gene>